<reference evidence="2 3" key="1">
    <citation type="submission" date="2019-03" db="EMBL/GenBank/DDBJ databases">
        <authorList>
            <person name="Gaulin E."/>
            <person name="Dumas B."/>
        </authorList>
    </citation>
    <scope>NUCLEOTIDE SEQUENCE [LARGE SCALE GENOMIC DNA]</scope>
    <source>
        <strain evidence="2">CBS 568.67</strain>
    </source>
</reference>
<dbReference type="SUPFAM" id="SSF56300">
    <property type="entry name" value="Metallo-dependent phosphatases"/>
    <property type="match status" value="1"/>
</dbReference>
<dbReference type="EMBL" id="CAADRA010000275">
    <property type="protein sequence ID" value="VFT79609.1"/>
    <property type="molecule type" value="Genomic_DNA"/>
</dbReference>
<name>A0A485K8Y3_9STRA</name>
<dbReference type="GO" id="GO:0016788">
    <property type="term" value="F:hydrolase activity, acting on ester bonds"/>
    <property type="evidence" value="ECO:0007669"/>
    <property type="project" value="TreeGrafter"/>
</dbReference>
<dbReference type="Proteomes" id="UP000332933">
    <property type="component" value="Unassembled WGS sequence"/>
</dbReference>
<sequence>MEATLGRMLDDVKPDIVVFSGDQIQAMSRLTTNNAAGPIRAYSKYAIARKLPWAMVFGNLDERKDTTLVTNNWAQMDLIQSLPLAYPRQDPRTLVV</sequence>
<protein>
    <submittedName>
        <fullName evidence="2">Aste57867_2408 protein</fullName>
    </submittedName>
</protein>
<proteinExistence type="predicted"/>
<organism evidence="2 3">
    <name type="scientific">Aphanomyces stellatus</name>
    <dbReference type="NCBI Taxonomy" id="120398"/>
    <lineage>
        <taxon>Eukaryota</taxon>
        <taxon>Sar</taxon>
        <taxon>Stramenopiles</taxon>
        <taxon>Oomycota</taxon>
        <taxon>Saprolegniomycetes</taxon>
        <taxon>Saprolegniales</taxon>
        <taxon>Verrucalvaceae</taxon>
        <taxon>Aphanomyces</taxon>
    </lineage>
</organism>
<accession>A0A485K8Y3</accession>
<dbReference type="OrthoDB" id="783096at2759"/>
<dbReference type="AlphaFoldDB" id="A0A485K8Y3"/>
<evidence type="ECO:0000313" key="3">
    <source>
        <dbReference type="Proteomes" id="UP000332933"/>
    </source>
</evidence>
<keyword evidence="3" id="KW-1185">Reference proteome</keyword>
<dbReference type="PANTHER" id="PTHR32440">
    <property type="entry name" value="PHOSPHATASE DCR2-RELATED-RELATED"/>
    <property type="match status" value="1"/>
</dbReference>
<dbReference type="EMBL" id="VJMH01000275">
    <property type="protein sequence ID" value="KAF0717257.1"/>
    <property type="molecule type" value="Genomic_DNA"/>
</dbReference>
<dbReference type="InterPro" id="IPR029052">
    <property type="entry name" value="Metallo-depent_PP-like"/>
</dbReference>
<dbReference type="GO" id="GO:0005737">
    <property type="term" value="C:cytoplasm"/>
    <property type="evidence" value="ECO:0007669"/>
    <property type="project" value="TreeGrafter"/>
</dbReference>
<dbReference type="PANTHER" id="PTHR32440:SF0">
    <property type="entry name" value="PHOSPHATASE DCR2-RELATED"/>
    <property type="match status" value="1"/>
</dbReference>
<reference evidence="1" key="2">
    <citation type="submission" date="2019-06" db="EMBL/GenBank/DDBJ databases">
        <title>Genomics analysis of Aphanomyces spp. identifies a new class of oomycete effector associated with host adaptation.</title>
        <authorList>
            <person name="Gaulin E."/>
        </authorList>
    </citation>
    <scope>NUCLEOTIDE SEQUENCE</scope>
    <source>
        <strain evidence="1">CBS 578.67</strain>
    </source>
</reference>
<evidence type="ECO:0000313" key="2">
    <source>
        <dbReference type="EMBL" id="VFT79609.1"/>
    </source>
</evidence>
<evidence type="ECO:0000313" key="1">
    <source>
        <dbReference type="EMBL" id="KAF0717257.1"/>
    </source>
</evidence>
<gene>
    <name evidence="2" type="primary">Aste57867_2408</name>
    <name evidence="1" type="ORF">As57867_002402</name>
    <name evidence="2" type="ORF">ASTE57867_2408</name>
</gene>